<reference evidence="1 2" key="1">
    <citation type="submission" date="2024-01" db="EMBL/GenBank/DDBJ databases">
        <title>A draft genome for the cacao thread blight pathogen Marasmiellus scandens.</title>
        <authorList>
            <person name="Baruah I.K."/>
            <person name="Leung J."/>
            <person name="Bukari Y."/>
            <person name="Amoako-Attah I."/>
            <person name="Meinhardt L.W."/>
            <person name="Bailey B.A."/>
            <person name="Cohen S.P."/>
        </authorList>
    </citation>
    <scope>NUCLEOTIDE SEQUENCE [LARGE SCALE GENOMIC DNA]</scope>
    <source>
        <strain evidence="1 2">GH-19</strain>
    </source>
</reference>
<dbReference type="Proteomes" id="UP001498398">
    <property type="component" value="Unassembled WGS sequence"/>
</dbReference>
<evidence type="ECO:0000313" key="1">
    <source>
        <dbReference type="EMBL" id="KAK7462840.1"/>
    </source>
</evidence>
<dbReference type="EMBL" id="JBANRG010000010">
    <property type="protein sequence ID" value="KAK7462840.1"/>
    <property type="molecule type" value="Genomic_DNA"/>
</dbReference>
<sequence>MTRQHSTPILEKFSDEVLDLICQTVRDAGELEAESKRFQRTANELQNSLKPLSLTSKHLRALCIPYLFDKFNLIFYESDPWIKAMEKLRGWNPEFARHVRNIHISLLLSYNADPEPFVAELPQELAKVLGSLAIPESKLSSITMQIDKTRATLFAEAFTVQMPQPVFPTITHVNVFPHNDFIIASCPNTKNLSGHEFSKSRGTRTSINEHSYSLLLKATKLEQLTSLMLDDSVTSELMEALHGAVPNISNISLSSYRLGMKFEELIDHIVKFQSLQFLSFPRMACLHVGYNPPRCGNAYMGPGGAELSRKLAKQRKEIEDRLARMILGEIGGRCKRVREVGFGSSRCRIKVNEEGKKELDWWTE</sequence>
<keyword evidence="2" id="KW-1185">Reference proteome</keyword>
<protein>
    <submittedName>
        <fullName evidence="1">Uncharacterized protein</fullName>
    </submittedName>
</protein>
<comment type="caution">
    <text evidence="1">The sequence shown here is derived from an EMBL/GenBank/DDBJ whole genome shotgun (WGS) entry which is preliminary data.</text>
</comment>
<organism evidence="1 2">
    <name type="scientific">Marasmiellus scandens</name>
    <dbReference type="NCBI Taxonomy" id="2682957"/>
    <lineage>
        <taxon>Eukaryota</taxon>
        <taxon>Fungi</taxon>
        <taxon>Dikarya</taxon>
        <taxon>Basidiomycota</taxon>
        <taxon>Agaricomycotina</taxon>
        <taxon>Agaricomycetes</taxon>
        <taxon>Agaricomycetidae</taxon>
        <taxon>Agaricales</taxon>
        <taxon>Marasmiineae</taxon>
        <taxon>Omphalotaceae</taxon>
        <taxon>Marasmiellus</taxon>
    </lineage>
</organism>
<proteinExistence type="predicted"/>
<accession>A0ABR1JPH2</accession>
<name>A0ABR1JPH2_9AGAR</name>
<gene>
    <name evidence="1" type="ORF">VKT23_007417</name>
</gene>
<evidence type="ECO:0000313" key="2">
    <source>
        <dbReference type="Proteomes" id="UP001498398"/>
    </source>
</evidence>